<keyword evidence="3" id="KW-1185">Reference proteome</keyword>
<evidence type="ECO:0008006" key="4">
    <source>
        <dbReference type="Google" id="ProtNLM"/>
    </source>
</evidence>
<proteinExistence type="predicted"/>
<keyword evidence="1" id="KW-1133">Transmembrane helix</keyword>
<keyword evidence="1" id="KW-0812">Transmembrane</keyword>
<name>A0ABN6T627_9BURK</name>
<organism evidence="2 3">
    <name type="scientific">Massilia varians</name>
    <dbReference type="NCBI Taxonomy" id="457921"/>
    <lineage>
        <taxon>Bacteria</taxon>
        <taxon>Pseudomonadati</taxon>
        <taxon>Pseudomonadota</taxon>
        <taxon>Betaproteobacteria</taxon>
        <taxon>Burkholderiales</taxon>
        <taxon>Oxalobacteraceae</taxon>
        <taxon>Telluria group</taxon>
        <taxon>Massilia</taxon>
    </lineage>
</organism>
<protein>
    <recommendedName>
        <fullName evidence="4">Twin transmembrane helix small protein</fullName>
    </recommendedName>
</protein>
<dbReference type="EMBL" id="AP026966">
    <property type="protein sequence ID" value="BDT57688.1"/>
    <property type="molecule type" value="Genomic_DNA"/>
</dbReference>
<feature type="transmembrane region" description="Helical" evidence="1">
    <location>
        <begin position="20"/>
        <end position="41"/>
    </location>
</feature>
<sequence length="83" mass="8981">MEGEAHYNDASTLTGPTMKLLVAIAFILILASLASALFFLMRDKGQSNRTVHALALRVGLSITLFLCLLAAYKMGWIAPTGIR</sequence>
<evidence type="ECO:0000313" key="2">
    <source>
        <dbReference type="EMBL" id="BDT57688.1"/>
    </source>
</evidence>
<evidence type="ECO:0000256" key="1">
    <source>
        <dbReference type="SAM" id="Phobius"/>
    </source>
</evidence>
<gene>
    <name evidence="2" type="ORF">MasN3_11820</name>
</gene>
<reference evidence="2" key="1">
    <citation type="submission" date="2022-11" db="EMBL/GenBank/DDBJ databases">
        <title>Isolation and characterization of PLA-degrading bacterium Massilia sp. from Antarctic soil.</title>
        <authorList>
            <person name="Sato K."/>
            <person name="Gomez-Fuentes C."/>
            <person name="Ahmad S.A."/>
            <person name="Zulkharnain A."/>
        </authorList>
    </citation>
    <scope>NUCLEOTIDE SEQUENCE</scope>
    <source>
        <strain evidence="2">N-3</strain>
    </source>
</reference>
<feature type="transmembrane region" description="Helical" evidence="1">
    <location>
        <begin position="53"/>
        <end position="72"/>
    </location>
</feature>
<keyword evidence="1" id="KW-0472">Membrane</keyword>
<dbReference type="Proteomes" id="UP001163336">
    <property type="component" value="Chromosome"/>
</dbReference>
<accession>A0ABN6T627</accession>
<evidence type="ECO:0000313" key="3">
    <source>
        <dbReference type="Proteomes" id="UP001163336"/>
    </source>
</evidence>
<dbReference type="Pfam" id="PF11137">
    <property type="entry name" value="DUF2909"/>
    <property type="match status" value="1"/>
</dbReference>
<dbReference type="NCBIfam" id="NF033233">
    <property type="entry name" value="twin_helix"/>
    <property type="match status" value="1"/>
</dbReference>
<dbReference type="InterPro" id="IPR021313">
    <property type="entry name" value="DUF2909"/>
</dbReference>